<proteinExistence type="predicted"/>
<evidence type="ECO:0000313" key="2">
    <source>
        <dbReference type="Proteomes" id="UP001055072"/>
    </source>
</evidence>
<sequence>MDVPDIATLQLHDPGPPHKPEIPEDIMGSDDRYMVKLRNYCKSLPYSVESNSRMQEMLEFIILRLVQCIEARDYDPGFQQWDSMLIYWSMLKYPIPKDKRIALTKLYFHIATAPGMPTHIVSSCSDHLYSWTRSKKKMSVDDLRLPWLPIYKILSKDLFLARRQYEISQTSWYMGFIAETLRRFFHPATANEMLQTFVPLINPSSLSRTLAAQYYMLTFLPLSHPQTYLPMLFRMWESINSYMYDERMLQFLSRLSEMHVDPTMSDPRKIEELPDDAKSEGENRPQWSKEDLDTNLRWGGLYKEVGIFTEREWSLLMCKCLASMEIPLADAGSLTTGPNADSQATFELRRLPKANWRIASLARIIVYSMSPDGMPAPGSNVSTPFMTPMPSGMSTPLPHHGGINGSLGDYLSSPLAKSGHIKVKTYLAGCKALDSLAKLIASTEGFFHPTNSGSWTNDLSAFVKYIVFDFNKRWHEEQKADCKTPIHRRLTRQMKRELVKSLRTVCFLAMFSQDSGTVSNIQSALKSMSVLEPDLILHPILERAVPALEALIETQRTIAVIKALGAVAPALVCREIYYPGAKHLLPILELLLPGIDLNDPLKTFCTTAFLVEVAQYIKFGELSAGKSVAYDTDTGMPVPESPSMDLKLPHSIDNDEEEHYSKEEEDAIVITMSEQFADWVAAFLRRVITLFENLPEEGGITGTAGGQTELNLVDAVCAAFSQICVHLSEPLYDMVLNMVYDYASTNVRTNAVRAIHQLVECVANANPQKTLAKFLPMCIANIRNELEHGASSVRTTSLNSTSLPSDATLHWNLAILRGSMYNDGKATLKYKDDLLDLFKYLQEKTLSKRGFSSTGKLISSTLLTLTHTYPLENKFVNIDEWNNEEFQAGHHRSWGRLYAPEDVEVSWHVPDTDEIDFALQIFKEAVEPTLLSIDALLDPDIKRDSVWRNDFCRHLSLVRNAFSGIPTFVKEVVSAEETTAAVQSSDILHEIPEMIAVIEPLQSGFALADPEDPRHKYITTLKRRFGELLHRASEALRTQGEENILDAVHMLLRAIRTYMLDYGDSRDSYYVQLDRYQNELNITRQYAGQKHWPRAVLVRRARLYHAARLRWNSVERRRGTLENELIDEVTEWCMWHYATVRESAQSLLDSLCSIYDGPRSRSLPRLYKALNSGTDDDRMKGALWTLNTAAFAKYAVSNPTLTPEFVQKLFGCQFNEKPSIQECVNALAETSLSSFVEPCYIIFDMENTTILASAAALRERISKTDETDVVSRCAAQRKERVRLWNAGVESTTNSILSIAQSPRTHWKYSIVAIRCLRTLVRKDAPMNSEHVKHLLLATLDSQYSIRYYSQRAIMKITRFMKLKTFSNNPADILMEVNHNPLRHTVHCDRPTSQYTTQWLADFKAPLDIKKAQREPLLFEKVPTGWLAWSDTSAFLLPPDSSTPMSACHPDCQDALNVIRKEVTQPSFWEKLAKHYTLENHSEVIVQDNASCIKSLFEVLQAELFEALKPTLENLLADKDKNKQRGAAELLSGIVCGSKHWAMNDQAKFWKWFTPQLKRIFSQTNNDMVSIWTSFFEYAFYNKDPRRVQPLVDFIMEEFENVDFNAETTFDVVKVLSFFRAMYEELDWKFSAWAEDVLRRCWPEIRSEHDDALAYIAEIMAFCDKIMRRANASVPKVEVIIRESRVLPADADLMGLHGIFHEGRVMELVKKFNVWREERLPGVRAFQSTYDRVGIMVCRWLFQVIHDTHASVAFDYILPLMPELFRFTEINDNDDLALRSKVLLNRMCGVISPKPFLIPILDEMFTAIQTSSSWRVRLKILPLVQVYYFRQGPCISEIKTVEMIEVICRCLDDEIVEVREMAATTLTGILRVSPRRSVVALKDRFVRLAKNSRLLERRDATYPIAIRQRHAAILGICALVESYPYTIERWLPALLTGVLVEYTYDPIPISTTVRKCASNFKKTHQDTWHEDSKKFTEDQLAALSTLLTGSSYYA</sequence>
<evidence type="ECO:0000313" key="1">
    <source>
        <dbReference type="EMBL" id="KAI0094570.1"/>
    </source>
</evidence>
<organism evidence="1 2">
    <name type="scientific">Irpex rosettiformis</name>
    <dbReference type="NCBI Taxonomy" id="378272"/>
    <lineage>
        <taxon>Eukaryota</taxon>
        <taxon>Fungi</taxon>
        <taxon>Dikarya</taxon>
        <taxon>Basidiomycota</taxon>
        <taxon>Agaricomycotina</taxon>
        <taxon>Agaricomycetes</taxon>
        <taxon>Polyporales</taxon>
        <taxon>Irpicaceae</taxon>
        <taxon>Irpex</taxon>
    </lineage>
</organism>
<protein>
    <submittedName>
        <fullName evidence="1">Armadillo-type protein</fullName>
    </submittedName>
</protein>
<keyword evidence="2" id="KW-1185">Reference proteome</keyword>
<dbReference type="Proteomes" id="UP001055072">
    <property type="component" value="Unassembled WGS sequence"/>
</dbReference>
<accession>A0ACB8ULJ3</accession>
<name>A0ACB8ULJ3_9APHY</name>
<dbReference type="EMBL" id="MU274900">
    <property type="protein sequence ID" value="KAI0094570.1"/>
    <property type="molecule type" value="Genomic_DNA"/>
</dbReference>
<reference evidence="1" key="1">
    <citation type="journal article" date="2021" name="Environ. Microbiol.">
        <title>Gene family expansions and transcriptome signatures uncover fungal adaptations to wood decay.</title>
        <authorList>
            <person name="Hage H."/>
            <person name="Miyauchi S."/>
            <person name="Viragh M."/>
            <person name="Drula E."/>
            <person name="Min B."/>
            <person name="Chaduli D."/>
            <person name="Navarro D."/>
            <person name="Favel A."/>
            <person name="Norest M."/>
            <person name="Lesage-Meessen L."/>
            <person name="Balint B."/>
            <person name="Merenyi Z."/>
            <person name="de Eugenio L."/>
            <person name="Morin E."/>
            <person name="Martinez A.T."/>
            <person name="Baldrian P."/>
            <person name="Stursova M."/>
            <person name="Martinez M.J."/>
            <person name="Novotny C."/>
            <person name="Magnuson J.K."/>
            <person name="Spatafora J.W."/>
            <person name="Maurice S."/>
            <person name="Pangilinan J."/>
            <person name="Andreopoulos W."/>
            <person name="LaButti K."/>
            <person name="Hundley H."/>
            <person name="Na H."/>
            <person name="Kuo A."/>
            <person name="Barry K."/>
            <person name="Lipzen A."/>
            <person name="Henrissat B."/>
            <person name="Riley R."/>
            <person name="Ahrendt S."/>
            <person name="Nagy L.G."/>
            <person name="Grigoriev I.V."/>
            <person name="Martin F."/>
            <person name="Rosso M.N."/>
        </authorList>
    </citation>
    <scope>NUCLEOTIDE SEQUENCE</scope>
    <source>
        <strain evidence="1">CBS 384.51</strain>
    </source>
</reference>
<gene>
    <name evidence="1" type="ORF">BDY19DRAFT_913480</name>
</gene>
<comment type="caution">
    <text evidence="1">The sequence shown here is derived from an EMBL/GenBank/DDBJ whole genome shotgun (WGS) entry which is preliminary data.</text>
</comment>